<feature type="compositionally biased region" description="Basic and acidic residues" evidence="9">
    <location>
        <begin position="109"/>
        <end position="129"/>
    </location>
</feature>
<organism evidence="11 12">
    <name type="scientific">Coemansia pectinata</name>
    <dbReference type="NCBI Taxonomy" id="1052879"/>
    <lineage>
        <taxon>Eukaryota</taxon>
        <taxon>Fungi</taxon>
        <taxon>Fungi incertae sedis</taxon>
        <taxon>Zoopagomycota</taxon>
        <taxon>Kickxellomycotina</taxon>
        <taxon>Kickxellomycetes</taxon>
        <taxon>Kickxellales</taxon>
        <taxon>Kickxellaceae</taxon>
        <taxon>Coemansia</taxon>
    </lineage>
</organism>
<dbReference type="GO" id="GO:0000122">
    <property type="term" value="P:negative regulation of transcription by RNA polymerase II"/>
    <property type="evidence" value="ECO:0007669"/>
    <property type="project" value="TreeGrafter"/>
</dbReference>
<sequence length="212" mass="22873">MVSFVCNYCQATLKKPKLDQHAQRCYNATFSCIDCNTDFVGDAYRQHTACMTEEQKYKNKMAAKNTKKPAAIAASAAPKSTVDQLKEKQSQATSDVAPTETATKKRKHEKSDESATSAKEEKKSKDKSAKGQAVSGWDDSALPATPAGALTSAITFVCENEPGVAFADLKKKCVKMVTKHPKCTFSKSDVKDEFAAAVLAALSEGNVTLTKC</sequence>
<dbReference type="PANTHER" id="PTHR13100">
    <property type="entry name" value="CELL GROWTH-REGULATING NUCLEOLAR PROTEIN LYAR"/>
    <property type="match status" value="1"/>
</dbReference>
<evidence type="ECO:0000313" key="11">
    <source>
        <dbReference type="EMBL" id="KAJ2757297.1"/>
    </source>
</evidence>
<dbReference type="Gene3D" id="3.30.1490.490">
    <property type="match status" value="1"/>
</dbReference>
<evidence type="ECO:0000259" key="10">
    <source>
        <dbReference type="Pfam" id="PF08790"/>
    </source>
</evidence>
<evidence type="ECO:0000256" key="1">
    <source>
        <dbReference type="ARBA" id="ARBA00004123"/>
    </source>
</evidence>
<dbReference type="Proteomes" id="UP001140011">
    <property type="component" value="Unassembled WGS sequence"/>
</dbReference>
<dbReference type="SUPFAM" id="SSF57667">
    <property type="entry name" value="beta-beta-alpha zinc fingers"/>
    <property type="match status" value="2"/>
</dbReference>
<dbReference type="EMBL" id="JANBUH010000003">
    <property type="protein sequence ID" value="KAJ2757297.1"/>
    <property type="molecule type" value="Genomic_DNA"/>
</dbReference>
<evidence type="ECO:0000256" key="9">
    <source>
        <dbReference type="SAM" id="MobiDB-lite"/>
    </source>
</evidence>
<feature type="region of interest" description="Disordered" evidence="9">
    <location>
        <begin position="69"/>
        <end position="141"/>
    </location>
</feature>
<evidence type="ECO:0000256" key="3">
    <source>
        <dbReference type="ARBA" id="ARBA00022737"/>
    </source>
</evidence>
<dbReference type="Pfam" id="PF08790">
    <property type="entry name" value="zf-LYAR"/>
    <property type="match status" value="1"/>
</dbReference>
<keyword evidence="2" id="KW-0479">Metal-binding</keyword>
<evidence type="ECO:0000256" key="2">
    <source>
        <dbReference type="ARBA" id="ARBA00022723"/>
    </source>
</evidence>
<gene>
    <name evidence="11" type="ORF">GGI19_000117</name>
</gene>
<keyword evidence="3" id="KW-0677">Repeat</keyword>
<accession>A0A9W8LDZ8</accession>
<dbReference type="InterPro" id="IPR036236">
    <property type="entry name" value="Znf_C2H2_sf"/>
</dbReference>
<comment type="similarity">
    <text evidence="7">Belongs to the UPF0743 family.</text>
</comment>
<dbReference type="PANTHER" id="PTHR13100:SF10">
    <property type="entry name" value="CELL GROWTH-REGULATING NUCLEOLAR PROTEIN"/>
    <property type="match status" value="1"/>
</dbReference>
<name>A0A9W8LDZ8_9FUNG</name>
<dbReference type="GO" id="GO:0006364">
    <property type="term" value="P:rRNA processing"/>
    <property type="evidence" value="ECO:0007669"/>
    <property type="project" value="TreeGrafter"/>
</dbReference>
<keyword evidence="12" id="KW-1185">Reference proteome</keyword>
<keyword evidence="6" id="KW-0539">Nucleus</keyword>
<evidence type="ECO:0000256" key="7">
    <source>
        <dbReference type="ARBA" id="ARBA00061084"/>
    </source>
</evidence>
<dbReference type="GO" id="GO:0003677">
    <property type="term" value="F:DNA binding"/>
    <property type="evidence" value="ECO:0007669"/>
    <property type="project" value="InterPro"/>
</dbReference>
<dbReference type="OrthoDB" id="21474at2759"/>
<dbReference type="GO" id="GO:0005730">
    <property type="term" value="C:nucleolus"/>
    <property type="evidence" value="ECO:0007669"/>
    <property type="project" value="TreeGrafter"/>
</dbReference>
<evidence type="ECO:0000256" key="4">
    <source>
        <dbReference type="ARBA" id="ARBA00022771"/>
    </source>
</evidence>
<evidence type="ECO:0000313" key="12">
    <source>
        <dbReference type="Proteomes" id="UP001140011"/>
    </source>
</evidence>
<dbReference type="AlphaFoldDB" id="A0A9W8LDZ8"/>
<dbReference type="GO" id="GO:0008270">
    <property type="term" value="F:zinc ion binding"/>
    <property type="evidence" value="ECO:0007669"/>
    <property type="project" value="UniProtKB-KW"/>
</dbReference>
<dbReference type="InterPro" id="IPR014898">
    <property type="entry name" value="Znf_C2H2_LYAR"/>
</dbReference>
<comment type="subcellular location">
    <subcellularLocation>
        <location evidence="1">Nucleus</location>
    </subcellularLocation>
</comment>
<evidence type="ECO:0000256" key="6">
    <source>
        <dbReference type="ARBA" id="ARBA00023242"/>
    </source>
</evidence>
<protein>
    <recommendedName>
        <fullName evidence="10">Zinc finger C2H2 LYAR-type domain-containing protein</fullName>
    </recommendedName>
</protein>
<keyword evidence="5" id="KW-0862">Zinc</keyword>
<proteinExistence type="inferred from homology"/>
<dbReference type="PROSITE" id="PS51804">
    <property type="entry name" value="ZF_C2HC_LYAR"/>
    <property type="match status" value="2"/>
</dbReference>
<dbReference type="FunFam" id="3.30.1490.490:FF:000001">
    <property type="entry name" value="cell growth-regulating nucleolar protein-like"/>
    <property type="match status" value="1"/>
</dbReference>
<dbReference type="InterPro" id="IPR039999">
    <property type="entry name" value="LYAR"/>
</dbReference>
<evidence type="ECO:0000256" key="8">
    <source>
        <dbReference type="PROSITE-ProRule" id="PRU01145"/>
    </source>
</evidence>
<keyword evidence="4 8" id="KW-0863">Zinc-finger</keyword>
<feature type="compositionally biased region" description="Low complexity" evidence="9">
    <location>
        <begin position="69"/>
        <end position="80"/>
    </location>
</feature>
<feature type="domain" description="Zinc finger C2H2 LYAR-type" evidence="10">
    <location>
        <begin position="30"/>
        <end position="57"/>
    </location>
</feature>
<evidence type="ECO:0000256" key="5">
    <source>
        <dbReference type="ARBA" id="ARBA00022833"/>
    </source>
</evidence>
<comment type="caution">
    <text evidence="11">The sequence shown here is derived from an EMBL/GenBank/DDBJ whole genome shotgun (WGS) entry which is preliminary data.</text>
</comment>
<reference evidence="11" key="1">
    <citation type="submission" date="2022-07" db="EMBL/GenBank/DDBJ databases">
        <title>Phylogenomic reconstructions and comparative analyses of Kickxellomycotina fungi.</title>
        <authorList>
            <person name="Reynolds N.K."/>
            <person name="Stajich J.E."/>
            <person name="Barry K."/>
            <person name="Grigoriev I.V."/>
            <person name="Crous P."/>
            <person name="Smith M.E."/>
        </authorList>
    </citation>
    <scope>NUCLEOTIDE SEQUENCE</scope>
    <source>
        <strain evidence="11">BCRC 34297</strain>
    </source>
</reference>